<protein>
    <recommendedName>
        <fullName evidence="4 11">Acetolactate synthase</fullName>
        <ecNumber evidence="4 11">2.2.1.6</ecNumber>
    </recommendedName>
</protein>
<dbReference type="InterPro" id="IPR012000">
    <property type="entry name" value="Thiamin_PyroP_enz_cen_dom"/>
</dbReference>
<keyword evidence="7 11" id="KW-0479">Metal-binding</keyword>
<comment type="pathway">
    <text evidence="2 11">Amino-acid biosynthesis; L-valine biosynthesis; L-valine from pyruvate: step 1/4.</text>
</comment>
<evidence type="ECO:0000256" key="9">
    <source>
        <dbReference type="ARBA" id="ARBA00023052"/>
    </source>
</evidence>
<dbReference type="UniPathway" id="UPA00049">
    <property type="reaction ID" value="UER00059"/>
</dbReference>
<dbReference type="Pfam" id="PF02776">
    <property type="entry name" value="TPP_enzyme_N"/>
    <property type="match status" value="1"/>
</dbReference>
<dbReference type="PROSITE" id="PS00187">
    <property type="entry name" value="TPP_ENZYMES"/>
    <property type="match status" value="1"/>
</dbReference>
<evidence type="ECO:0000256" key="1">
    <source>
        <dbReference type="ARBA" id="ARBA00004974"/>
    </source>
</evidence>
<dbReference type="Gene3D" id="3.40.50.1220">
    <property type="entry name" value="TPP-binding domain"/>
    <property type="match status" value="1"/>
</dbReference>
<evidence type="ECO:0000256" key="5">
    <source>
        <dbReference type="ARBA" id="ARBA00022605"/>
    </source>
</evidence>
<keyword evidence="6 11" id="KW-0808">Transferase</keyword>
<gene>
    <name evidence="15" type="ORF">AC578_8407</name>
</gene>
<dbReference type="GO" id="GO:0005948">
    <property type="term" value="C:acetolactate synthase complex"/>
    <property type="evidence" value="ECO:0007669"/>
    <property type="project" value="TreeGrafter"/>
</dbReference>
<sequence length="699" mass="76205">MSRCFLPICITSEFRVAKKTPGFLYNVTFTRSLATSTAPRRTIATKLVDTPTSFLPFDLPTARPVKIDSKHVDQREAPLAEGSKYIGMTGGQIFHAMMVKHGVEKIFGYPGGAVSMQHKGSNATLIVLTKSQILPVFDALYESPPPQSSSMTDKLPVAEGYARATGRPGVVLVTSGPGATNLITPLQDALMDGTPIIAFCGQVPTSDLGKDSFQEADVIGIAKACTKWCVQPHTVADLPGCIDEAFRVATTCRPGPVLVDLPKDVTASTLTSSPAQYAPQVTEELLQLDPMELAARISRAAALLNNAQKPVIYAGQGIMSHAHGPMLLHRLSKLAQIPVTTTLLGLGAFDEEDPKSLHMLGMHGSCYANMAMQEADVILALGARFDDRVTRKLSGFAPKAHQAAAEERGGIIHFEIWPRNMNKVVEATELIPGDVVENLVRFVEQVHEVSSSAEVRRPWLKQIEEWKSQYPWAYEKESDNGVVKPQTVIAVLDELTRDVKGHTVIATGVGAHQMFAATHYRWRYPRSMITSGGLGTMGFGLPAAIGAKIARPGALVIDIDGDSSFGMTMAELTTAKSYGVGVKVVILNNEEQGMVTHSQQIFFNDRYACTHGANPDFVKFGDAVGVAADRVEHLRELRRKLHWLLFETGDEPALLEVKVDQKVPILPIVMPGTALHEFVAFDEKRERARRILTRERSGR</sequence>
<dbReference type="Pfam" id="PF00205">
    <property type="entry name" value="TPP_enzyme_M"/>
    <property type="match status" value="1"/>
</dbReference>
<dbReference type="FunFam" id="3.40.50.970:FF:000007">
    <property type="entry name" value="Acetolactate synthase"/>
    <property type="match status" value="1"/>
</dbReference>
<dbReference type="PANTHER" id="PTHR18968:SF13">
    <property type="entry name" value="ACETOLACTATE SYNTHASE CATALYTIC SUBUNIT, MITOCHONDRIAL"/>
    <property type="match status" value="1"/>
</dbReference>
<dbReference type="GO" id="GO:0005739">
    <property type="term" value="C:mitochondrion"/>
    <property type="evidence" value="ECO:0007669"/>
    <property type="project" value="TreeGrafter"/>
</dbReference>
<keyword evidence="5 11" id="KW-0028">Amino-acid biosynthesis</keyword>
<dbReference type="Pfam" id="PF02775">
    <property type="entry name" value="TPP_enzyme_C"/>
    <property type="match status" value="1"/>
</dbReference>
<dbReference type="InterPro" id="IPR029035">
    <property type="entry name" value="DHS-like_NAD/FAD-binding_dom"/>
</dbReference>
<comment type="similarity">
    <text evidence="3 11">Belongs to the TPP enzyme family.</text>
</comment>
<evidence type="ECO:0000256" key="11">
    <source>
        <dbReference type="RuleBase" id="RU003591"/>
    </source>
</evidence>
<evidence type="ECO:0000313" key="15">
    <source>
        <dbReference type="EMBL" id="KXT05240.1"/>
    </source>
</evidence>
<dbReference type="SUPFAM" id="SSF52518">
    <property type="entry name" value="Thiamin diphosphate-binding fold (THDP-binding)"/>
    <property type="match status" value="2"/>
</dbReference>
<dbReference type="GO" id="GO:0009099">
    <property type="term" value="P:L-valine biosynthetic process"/>
    <property type="evidence" value="ECO:0007669"/>
    <property type="project" value="UniProtKB-UniPathway"/>
</dbReference>
<evidence type="ECO:0000259" key="12">
    <source>
        <dbReference type="Pfam" id="PF00205"/>
    </source>
</evidence>
<dbReference type="NCBIfam" id="TIGR00118">
    <property type="entry name" value="acolac_lg"/>
    <property type="match status" value="1"/>
</dbReference>
<organism evidence="15 16">
    <name type="scientific">Pseudocercospora eumusae</name>
    <dbReference type="NCBI Taxonomy" id="321146"/>
    <lineage>
        <taxon>Eukaryota</taxon>
        <taxon>Fungi</taxon>
        <taxon>Dikarya</taxon>
        <taxon>Ascomycota</taxon>
        <taxon>Pezizomycotina</taxon>
        <taxon>Dothideomycetes</taxon>
        <taxon>Dothideomycetidae</taxon>
        <taxon>Mycosphaerellales</taxon>
        <taxon>Mycosphaerellaceae</taxon>
        <taxon>Pseudocercospora</taxon>
    </lineage>
</organism>
<dbReference type="FunFam" id="3.40.50.1220:FF:000008">
    <property type="entry name" value="Acetolactate synthase"/>
    <property type="match status" value="1"/>
</dbReference>
<evidence type="ECO:0000313" key="16">
    <source>
        <dbReference type="Proteomes" id="UP000070133"/>
    </source>
</evidence>
<proteinExistence type="inferred from homology"/>
<evidence type="ECO:0000256" key="4">
    <source>
        <dbReference type="ARBA" id="ARBA00013145"/>
    </source>
</evidence>
<dbReference type="GO" id="GO:0000287">
    <property type="term" value="F:magnesium ion binding"/>
    <property type="evidence" value="ECO:0007669"/>
    <property type="project" value="UniProtKB-UniRule"/>
</dbReference>
<dbReference type="GO" id="GO:0030976">
    <property type="term" value="F:thiamine pyrophosphate binding"/>
    <property type="evidence" value="ECO:0007669"/>
    <property type="project" value="UniProtKB-UniRule"/>
</dbReference>
<dbReference type="STRING" id="321146.A0A139HS09"/>
<keyword evidence="10 11" id="KW-0100">Branched-chain amino acid biosynthesis</keyword>
<evidence type="ECO:0000256" key="10">
    <source>
        <dbReference type="ARBA" id="ARBA00023304"/>
    </source>
</evidence>
<dbReference type="PANTHER" id="PTHR18968">
    <property type="entry name" value="THIAMINE PYROPHOSPHATE ENZYMES"/>
    <property type="match status" value="1"/>
</dbReference>
<dbReference type="InterPro" id="IPR012846">
    <property type="entry name" value="Acetolactate_synth_lsu"/>
</dbReference>
<comment type="catalytic activity">
    <reaction evidence="11">
        <text>2 pyruvate + H(+) = (2S)-2-acetolactate + CO2</text>
        <dbReference type="Rhea" id="RHEA:25249"/>
        <dbReference type="ChEBI" id="CHEBI:15361"/>
        <dbReference type="ChEBI" id="CHEBI:15378"/>
        <dbReference type="ChEBI" id="CHEBI:16526"/>
        <dbReference type="ChEBI" id="CHEBI:58476"/>
        <dbReference type="EC" id="2.2.1.6"/>
    </reaction>
</comment>
<comment type="caution">
    <text evidence="15">The sequence shown here is derived from an EMBL/GenBank/DDBJ whole genome shotgun (WGS) entry which is preliminary data.</text>
</comment>
<evidence type="ECO:0000256" key="2">
    <source>
        <dbReference type="ARBA" id="ARBA00005025"/>
    </source>
</evidence>
<feature type="domain" description="Thiamine pyrophosphate enzyme central" evidence="12">
    <location>
        <begin position="297"/>
        <end position="437"/>
    </location>
</feature>
<dbReference type="SUPFAM" id="SSF52467">
    <property type="entry name" value="DHS-like NAD/FAD-binding domain"/>
    <property type="match status" value="1"/>
</dbReference>
<dbReference type="InterPro" id="IPR039368">
    <property type="entry name" value="AHAS_TPP"/>
</dbReference>
<dbReference type="InterPro" id="IPR000399">
    <property type="entry name" value="TPP-bd_CS"/>
</dbReference>
<dbReference type="InterPro" id="IPR012001">
    <property type="entry name" value="Thiamin_PyroP_enz_TPP-bd_dom"/>
</dbReference>
<evidence type="ECO:0000256" key="7">
    <source>
        <dbReference type="ARBA" id="ARBA00022723"/>
    </source>
</evidence>
<dbReference type="EC" id="2.2.1.6" evidence="4 11"/>
<dbReference type="CDD" id="cd07035">
    <property type="entry name" value="TPP_PYR_POX_like"/>
    <property type="match status" value="1"/>
</dbReference>
<keyword evidence="8 11" id="KW-0460">Magnesium</keyword>
<comment type="cofactor">
    <cofactor evidence="11">
        <name>thiamine diphosphate</name>
        <dbReference type="ChEBI" id="CHEBI:58937"/>
    </cofactor>
    <text evidence="11">Binds 1 thiamine pyrophosphate per subunit.</text>
</comment>
<evidence type="ECO:0000259" key="13">
    <source>
        <dbReference type="Pfam" id="PF02775"/>
    </source>
</evidence>
<dbReference type="Proteomes" id="UP000070133">
    <property type="component" value="Unassembled WGS sequence"/>
</dbReference>
<evidence type="ECO:0000256" key="8">
    <source>
        <dbReference type="ARBA" id="ARBA00022842"/>
    </source>
</evidence>
<dbReference type="GO" id="GO:0009097">
    <property type="term" value="P:isoleucine biosynthetic process"/>
    <property type="evidence" value="ECO:0007669"/>
    <property type="project" value="UniProtKB-UniPathway"/>
</dbReference>
<dbReference type="GO" id="GO:0003984">
    <property type="term" value="F:acetolactate synthase activity"/>
    <property type="evidence" value="ECO:0007669"/>
    <property type="project" value="UniProtKB-EC"/>
</dbReference>
<feature type="domain" description="Thiamine pyrophosphate enzyme N-terminal TPP-binding" evidence="14">
    <location>
        <begin position="128"/>
        <end position="219"/>
    </location>
</feature>
<evidence type="ECO:0000256" key="6">
    <source>
        <dbReference type="ARBA" id="ARBA00022679"/>
    </source>
</evidence>
<dbReference type="Gene3D" id="3.40.50.970">
    <property type="match status" value="2"/>
</dbReference>
<dbReference type="CDD" id="cd02015">
    <property type="entry name" value="TPP_AHAS"/>
    <property type="match status" value="1"/>
</dbReference>
<dbReference type="InterPro" id="IPR011766">
    <property type="entry name" value="TPP_enzyme_TPP-bd"/>
</dbReference>
<dbReference type="InterPro" id="IPR029061">
    <property type="entry name" value="THDP-binding"/>
</dbReference>
<feature type="domain" description="Thiamine pyrophosphate enzyme TPP-binding" evidence="13">
    <location>
        <begin position="508"/>
        <end position="657"/>
    </location>
</feature>
<evidence type="ECO:0000259" key="14">
    <source>
        <dbReference type="Pfam" id="PF02776"/>
    </source>
</evidence>
<name>A0A139HS09_9PEZI</name>
<accession>A0A139HS09</accession>
<keyword evidence="9 11" id="KW-0786">Thiamine pyrophosphate</keyword>
<dbReference type="OrthoDB" id="16262at2759"/>
<evidence type="ECO:0000256" key="3">
    <source>
        <dbReference type="ARBA" id="ARBA00007812"/>
    </source>
</evidence>
<keyword evidence="16" id="KW-1185">Reference proteome</keyword>
<dbReference type="GO" id="GO:0050660">
    <property type="term" value="F:flavin adenine dinucleotide binding"/>
    <property type="evidence" value="ECO:0007669"/>
    <property type="project" value="InterPro"/>
</dbReference>
<dbReference type="AlphaFoldDB" id="A0A139HS09"/>
<comment type="pathway">
    <text evidence="1 11">Amino-acid biosynthesis; L-isoleucine biosynthesis; L-isoleucine from 2-oxobutanoate: step 1/4.</text>
</comment>
<dbReference type="EMBL" id="LFZN01000014">
    <property type="protein sequence ID" value="KXT05240.1"/>
    <property type="molecule type" value="Genomic_DNA"/>
</dbReference>
<reference evidence="15 16" key="1">
    <citation type="submission" date="2015-07" db="EMBL/GenBank/DDBJ databases">
        <title>Comparative genomics of the Sigatoka disease complex on banana suggests a link between parallel evolutionary changes in Pseudocercospora fijiensis and Pseudocercospora eumusae and increased virulence on the banana host.</title>
        <authorList>
            <person name="Chang T.-C."/>
            <person name="Salvucci A."/>
            <person name="Crous P.W."/>
            <person name="Stergiopoulos I."/>
        </authorList>
    </citation>
    <scope>NUCLEOTIDE SEQUENCE [LARGE SCALE GENOMIC DNA]</scope>
    <source>
        <strain evidence="15 16">CBS 114824</strain>
    </source>
</reference>
<dbReference type="InterPro" id="IPR045229">
    <property type="entry name" value="TPP_enz"/>
</dbReference>
<comment type="cofactor">
    <cofactor evidence="11">
        <name>Mg(2+)</name>
        <dbReference type="ChEBI" id="CHEBI:18420"/>
    </cofactor>
    <text evidence="11">Binds 1 Mg(2+) ion per subunit.</text>
</comment>
<dbReference type="UniPathway" id="UPA00047">
    <property type="reaction ID" value="UER00055"/>
</dbReference>